<keyword evidence="1" id="KW-0472">Membrane</keyword>
<dbReference type="InterPro" id="IPR047928">
    <property type="entry name" value="Perm_prefix_1"/>
</dbReference>
<organism evidence="2 3">
    <name type="scientific">Sporosarcina newyorkensis</name>
    <dbReference type="NCBI Taxonomy" id="759851"/>
    <lineage>
        <taxon>Bacteria</taxon>
        <taxon>Bacillati</taxon>
        <taxon>Bacillota</taxon>
        <taxon>Bacilli</taxon>
        <taxon>Bacillales</taxon>
        <taxon>Caryophanaceae</taxon>
        <taxon>Sporosarcina</taxon>
    </lineage>
</organism>
<feature type="transmembrane region" description="Helical" evidence="1">
    <location>
        <begin position="108"/>
        <end position="129"/>
    </location>
</feature>
<gene>
    <name evidence="2" type="ORF">SAMN04244570_3431</name>
</gene>
<feature type="transmembrane region" description="Helical" evidence="1">
    <location>
        <begin position="265"/>
        <end position="286"/>
    </location>
</feature>
<sequence length="288" mass="33074">MTEVFERFVKGIVRQTDSNHEESMDLNEELLSHLHCSYEDLLNEGYSKEEAMKMAMMNFGDEKEVGKQLQQAMYPYRRGMMLILASASLIFAYSVYLLDLFMNGDAHLIWLVLAVLVATSILTVILHPVQSLNRRLWMNGLLISHIFIFSYGSLMSAYLDRPYSTISGFFSYALVLLAIILVYRTTIYDFPSSKQLLQKDAKWIHFINITMGIVLIFITLFLLWAFLLFSEGLQASLLLLLLPIGLWMLLYAVQMRLLAAQRKKIAYTIAITQLLLIGVTLVIWVYGI</sequence>
<evidence type="ECO:0000313" key="2">
    <source>
        <dbReference type="EMBL" id="SKB04502.1"/>
    </source>
</evidence>
<evidence type="ECO:0000313" key="3">
    <source>
        <dbReference type="Proteomes" id="UP000190042"/>
    </source>
</evidence>
<keyword evidence="3" id="KW-1185">Reference proteome</keyword>
<dbReference type="NCBIfam" id="NF038403">
    <property type="entry name" value="perm_prefix_1"/>
    <property type="match status" value="1"/>
</dbReference>
<reference evidence="3" key="1">
    <citation type="submission" date="2017-02" db="EMBL/GenBank/DDBJ databases">
        <authorList>
            <person name="Varghese N."/>
            <person name="Submissions S."/>
        </authorList>
    </citation>
    <scope>NUCLEOTIDE SEQUENCE [LARGE SCALE GENOMIC DNA]</scope>
    <source>
        <strain evidence="3">DSM 23966</strain>
    </source>
</reference>
<keyword evidence="1" id="KW-0812">Transmembrane</keyword>
<feature type="transmembrane region" description="Helical" evidence="1">
    <location>
        <begin position="165"/>
        <end position="183"/>
    </location>
</feature>
<proteinExistence type="predicted"/>
<feature type="transmembrane region" description="Helical" evidence="1">
    <location>
        <begin position="136"/>
        <end position="159"/>
    </location>
</feature>
<protein>
    <submittedName>
        <fullName evidence="2">Uncharacterized protein</fullName>
    </submittedName>
</protein>
<dbReference type="EMBL" id="FUYJ01000008">
    <property type="protein sequence ID" value="SKB04502.1"/>
    <property type="molecule type" value="Genomic_DNA"/>
</dbReference>
<feature type="transmembrane region" description="Helical" evidence="1">
    <location>
        <begin position="79"/>
        <end position="96"/>
    </location>
</feature>
<keyword evidence="1" id="KW-1133">Transmembrane helix</keyword>
<dbReference type="AlphaFoldDB" id="A0A1T4YRX6"/>
<feature type="transmembrane region" description="Helical" evidence="1">
    <location>
        <begin position="233"/>
        <end position="253"/>
    </location>
</feature>
<accession>A0A1T4YRX6</accession>
<dbReference type="Proteomes" id="UP000190042">
    <property type="component" value="Unassembled WGS sequence"/>
</dbReference>
<name>A0A1T4YRX6_9BACL</name>
<dbReference type="RefSeq" id="WP_078818444.1">
    <property type="nucleotide sequence ID" value="NZ_FUYJ01000008.1"/>
</dbReference>
<feature type="transmembrane region" description="Helical" evidence="1">
    <location>
        <begin position="203"/>
        <end position="227"/>
    </location>
</feature>
<evidence type="ECO:0000256" key="1">
    <source>
        <dbReference type="SAM" id="Phobius"/>
    </source>
</evidence>